<proteinExistence type="predicted"/>
<evidence type="ECO:0000313" key="2">
    <source>
        <dbReference type="EMBL" id="GBM12934.1"/>
    </source>
</evidence>
<keyword evidence="3" id="KW-1185">Reference proteome</keyword>
<protein>
    <submittedName>
        <fullName evidence="2">Uncharacterized protein</fullName>
    </submittedName>
</protein>
<dbReference type="EMBL" id="BGPR01000321">
    <property type="protein sequence ID" value="GBM12934.1"/>
    <property type="molecule type" value="Genomic_DNA"/>
</dbReference>
<comment type="caution">
    <text evidence="2">The sequence shown here is derived from an EMBL/GenBank/DDBJ whole genome shotgun (WGS) entry which is preliminary data.</text>
</comment>
<evidence type="ECO:0000313" key="3">
    <source>
        <dbReference type="Proteomes" id="UP000499080"/>
    </source>
</evidence>
<gene>
    <name evidence="2" type="ORF">AVEN_163994_1</name>
</gene>
<reference evidence="2 3" key="1">
    <citation type="journal article" date="2019" name="Sci. Rep.">
        <title>Orb-weaving spider Araneus ventricosus genome elucidates the spidroin gene catalogue.</title>
        <authorList>
            <person name="Kono N."/>
            <person name="Nakamura H."/>
            <person name="Ohtoshi R."/>
            <person name="Moran D.A.P."/>
            <person name="Shinohara A."/>
            <person name="Yoshida Y."/>
            <person name="Fujiwara M."/>
            <person name="Mori M."/>
            <person name="Tomita M."/>
            <person name="Arakawa K."/>
        </authorList>
    </citation>
    <scope>NUCLEOTIDE SEQUENCE [LARGE SCALE GENOMIC DNA]</scope>
</reference>
<evidence type="ECO:0000256" key="1">
    <source>
        <dbReference type="SAM" id="MobiDB-lite"/>
    </source>
</evidence>
<dbReference type="AlphaFoldDB" id="A0A4Y2DAM2"/>
<organism evidence="2 3">
    <name type="scientific">Araneus ventricosus</name>
    <name type="common">Orbweaver spider</name>
    <name type="synonym">Epeira ventricosa</name>
    <dbReference type="NCBI Taxonomy" id="182803"/>
    <lineage>
        <taxon>Eukaryota</taxon>
        <taxon>Metazoa</taxon>
        <taxon>Ecdysozoa</taxon>
        <taxon>Arthropoda</taxon>
        <taxon>Chelicerata</taxon>
        <taxon>Arachnida</taxon>
        <taxon>Araneae</taxon>
        <taxon>Araneomorphae</taxon>
        <taxon>Entelegynae</taxon>
        <taxon>Araneoidea</taxon>
        <taxon>Araneidae</taxon>
        <taxon>Araneus</taxon>
    </lineage>
</organism>
<accession>A0A4Y2DAM2</accession>
<feature type="region of interest" description="Disordered" evidence="1">
    <location>
        <begin position="34"/>
        <end position="63"/>
    </location>
</feature>
<sequence length="136" mass="15121">MSPSPRRITGSVCQKSQDNTLLIHLGGSFIEAPCKPHNRSLRSPRAAGFTPPPSFEREPHSSSPTSLQFVVFALVREPHSSSPRSHFSFMTQHGKWITNEDKNPNFSLDYADSHRIFALTKLFAVMCSKLRGAVSP</sequence>
<dbReference type="Proteomes" id="UP000499080">
    <property type="component" value="Unassembled WGS sequence"/>
</dbReference>
<name>A0A4Y2DAM2_ARAVE</name>